<proteinExistence type="inferred from homology"/>
<evidence type="ECO:0000256" key="6">
    <source>
        <dbReference type="ARBA" id="ARBA00023136"/>
    </source>
</evidence>
<gene>
    <name evidence="11" type="ORF">BI350_11875</name>
</gene>
<feature type="transmembrane region" description="Helical" evidence="7">
    <location>
        <begin position="92"/>
        <end position="112"/>
    </location>
</feature>
<feature type="transmembrane region" description="Helical" evidence="7">
    <location>
        <begin position="292"/>
        <end position="311"/>
    </location>
</feature>
<dbReference type="InterPro" id="IPR011657">
    <property type="entry name" value="CNT_C_dom"/>
</dbReference>
<keyword evidence="4 7" id="KW-0812">Transmembrane</keyword>
<keyword evidence="6 7" id="KW-0472">Membrane</keyword>
<dbReference type="GO" id="GO:0005337">
    <property type="term" value="F:nucleoside transmembrane transporter activity"/>
    <property type="evidence" value="ECO:0007669"/>
    <property type="project" value="InterPro"/>
</dbReference>
<accession>A0A1D8JHI3</accession>
<dbReference type="Pfam" id="PF07662">
    <property type="entry name" value="Nucleos_tra2_C"/>
    <property type="match status" value="1"/>
</dbReference>
<feature type="domain" description="Concentrative nucleoside transporter C-terminal" evidence="9">
    <location>
        <begin position="197"/>
        <end position="407"/>
    </location>
</feature>
<dbReference type="Proteomes" id="UP000185746">
    <property type="component" value="Chromosome"/>
</dbReference>
<dbReference type="Pfam" id="PF07670">
    <property type="entry name" value="Gate"/>
    <property type="match status" value="1"/>
</dbReference>
<dbReference type="RefSeq" id="WP_075528314.1">
    <property type="nucleotide sequence ID" value="NZ_CP017560.1"/>
</dbReference>
<evidence type="ECO:0000259" key="10">
    <source>
        <dbReference type="Pfam" id="PF07670"/>
    </source>
</evidence>
<dbReference type="PANTHER" id="PTHR10590">
    <property type="entry name" value="SODIUM/NUCLEOSIDE COTRANSPORTER"/>
    <property type="match status" value="1"/>
</dbReference>
<evidence type="ECO:0000259" key="9">
    <source>
        <dbReference type="Pfam" id="PF07662"/>
    </source>
</evidence>
<reference evidence="11 12" key="1">
    <citation type="submission" date="2016-09" db="EMBL/GenBank/DDBJ databases">
        <title>Complete genome sequence of the Lysinibacillus sphaericus LMG 22257, a specie of Bacillus with ureolytic activity that can effectively biodeposit calcium carbonate.</title>
        <authorList>
            <person name="Yan W."/>
        </authorList>
    </citation>
    <scope>NUCLEOTIDE SEQUENCE [LARGE SCALE GENOMIC DNA]</scope>
    <source>
        <strain evidence="11 12">LMG 22257</strain>
    </source>
</reference>
<feature type="transmembrane region" description="Helical" evidence="7">
    <location>
        <begin position="258"/>
        <end position="280"/>
    </location>
</feature>
<keyword evidence="5 7" id="KW-1133">Transmembrane helix</keyword>
<dbReference type="EMBL" id="CP017560">
    <property type="protein sequence ID" value="AOV08166.1"/>
    <property type="molecule type" value="Genomic_DNA"/>
</dbReference>
<dbReference type="Pfam" id="PF01773">
    <property type="entry name" value="Nucleos_tra2_N"/>
    <property type="match status" value="1"/>
</dbReference>
<feature type="transmembrane region" description="Helical" evidence="7">
    <location>
        <begin position="350"/>
        <end position="376"/>
    </location>
</feature>
<comment type="similarity">
    <text evidence="2">Belongs to the concentrative nucleoside transporter (CNT) (TC 2.A.41) family.</text>
</comment>
<dbReference type="KEGG" id="surl:BI350_11875"/>
<keyword evidence="3" id="KW-1003">Cell membrane</keyword>
<evidence type="ECO:0000256" key="5">
    <source>
        <dbReference type="ARBA" id="ARBA00022989"/>
    </source>
</evidence>
<feature type="transmembrane region" description="Helical" evidence="7">
    <location>
        <begin position="28"/>
        <end position="48"/>
    </location>
</feature>
<feature type="domain" description="Nucleoside transporter/FeoB GTPase Gate" evidence="10">
    <location>
        <begin position="95"/>
        <end position="191"/>
    </location>
</feature>
<feature type="transmembrane region" description="Helical" evidence="7">
    <location>
        <begin position="6"/>
        <end position="21"/>
    </location>
</feature>
<feature type="transmembrane region" description="Helical" evidence="7">
    <location>
        <begin position="169"/>
        <end position="191"/>
    </location>
</feature>
<feature type="domain" description="Concentrative nucleoside transporter N-terminal" evidence="8">
    <location>
        <begin position="10"/>
        <end position="82"/>
    </location>
</feature>
<evidence type="ECO:0000313" key="12">
    <source>
        <dbReference type="Proteomes" id="UP000185746"/>
    </source>
</evidence>
<dbReference type="PANTHER" id="PTHR10590:SF4">
    <property type="entry name" value="SOLUTE CARRIER FAMILY 28 MEMBER 3"/>
    <property type="match status" value="1"/>
</dbReference>
<protein>
    <submittedName>
        <fullName evidence="11">Transporter</fullName>
    </submittedName>
</protein>
<keyword evidence="12" id="KW-1185">Reference proteome</keyword>
<dbReference type="GO" id="GO:0005886">
    <property type="term" value="C:plasma membrane"/>
    <property type="evidence" value="ECO:0007669"/>
    <property type="project" value="UniProtKB-SubCell"/>
</dbReference>
<dbReference type="GO" id="GO:0015293">
    <property type="term" value="F:symporter activity"/>
    <property type="evidence" value="ECO:0007669"/>
    <property type="project" value="TreeGrafter"/>
</dbReference>
<dbReference type="InterPro" id="IPR011642">
    <property type="entry name" value="Gate_dom"/>
</dbReference>
<organism evidence="11 12">
    <name type="scientific">Sporosarcina ureilytica</name>
    <dbReference type="NCBI Taxonomy" id="298596"/>
    <lineage>
        <taxon>Bacteria</taxon>
        <taxon>Bacillati</taxon>
        <taxon>Bacillota</taxon>
        <taxon>Bacilli</taxon>
        <taxon>Bacillales</taxon>
        <taxon>Caryophanaceae</taxon>
        <taxon>Sporosarcina</taxon>
    </lineage>
</organism>
<evidence type="ECO:0000256" key="2">
    <source>
        <dbReference type="ARBA" id="ARBA00009033"/>
    </source>
</evidence>
<dbReference type="InterPro" id="IPR008276">
    <property type="entry name" value="C_nuclsd_transpt"/>
</dbReference>
<evidence type="ECO:0000259" key="8">
    <source>
        <dbReference type="Pfam" id="PF01773"/>
    </source>
</evidence>
<dbReference type="InterPro" id="IPR002668">
    <property type="entry name" value="CNT_N_dom"/>
</dbReference>
<name>A0A1D8JHI3_9BACL</name>
<dbReference type="AlphaFoldDB" id="A0A1D8JHI3"/>
<evidence type="ECO:0000256" key="3">
    <source>
        <dbReference type="ARBA" id="ARBA00022475"/>
    </source>
</evidence>
<sequence length="411" mass="43574">MVSILWGLMGCTIIVLAAFLLSENKKAINIWTVSMGFIAQVVLGFFVLKWDIGMSIIQWLSDGVSKVMAYGVEGLKFVFGSLADKEGAAGPIFAINALAIMIYLTALIGLLYRFGIMQMFVRVVGGSLSKVMKTGHIESTNAAANIFLGMTQSFLSVKPYIRTMSRSQLFAVMVGGLASVSGAVLLGLAAMGIPINYLLSAAIMSAPAGLMLAKLIIPETEKLDPNEWKITDDKEKESGEKPSIMEVIVTESKDGLHFAVNAAVILVSIIGLIALLNGILGGVGSLVGLPGLSFETILGYVFAPVAFILGIPWSEAIMAGNLLGQKIIINEFVAFASFKDMIGLFSEKSIAILTFALSGFANLGSIGIILGVMLGIAPNRKKEIQDMAFKGLIAATLANLLNGAIVGIFFF</sequence>
<comment type="subcellular location">
    <subcellularLocation>
        <location evidence="1">Cell membrane</location>
        <topology evidence="1">Multi-pass membrane protein</topology>
    </subcellularLocation>
</comment>
<feature type="transmembrane region" description="Helical" evidence="7">
    <location>
        <begin position="388"/>
        <end position="410"/>
    </location>
</feature>
<evidence type="ECO:0000313" key="11">
    <source>
        <dbReference type="EMBL" id="AOV08166.1"/>
    </source>
</evidence>
<evidence type="ECO:0000256" key="7">
    <source>
        <dbReference type="SAM" id="Phobius"/>
    </source>
</evidence>
<evidence type="ECO:0000256" key="1">
    <source>
        <dbReference type="ARBA" id="ARBA00004651"/>
    </source>
</evidence>
<evidence type="ECO:0000256" key="4">
    <source>
        <dbReference type="ARBA" id="ARBA00022692"/>
    </source>
</evidence>